<protein>
    <submittedName>
        <fullName evidence="1">Uncharacterized protein</fullName>
    </submittedName>
</protein>
<name>A0AAV6YB97_ENGPU</name>
<reference evidence="1" key="1">
    <citation type="thesis" date="2020" institute="ProQuest LLC" country="789 East Eisenhower Parkway, Ann Arbor, MI, USA">
        <title>Comparative Genomics and Chromosome Evolution.</title>
        <authorList>
            <person name="Mudd A.B."/>
        </authorList>
    </citation>
    <scope>NUCLEOTIDE SEQUENCE</scope>
    <source>
        <strain evidence="1">237g6f4</strain>
        <tissue evidence="1">Blood</tissue>
    </source>
</reference>
<accession>A0AAV6YB97</accession>
<dbReference type="AlphaFoldDB" id="A0AAV6YB97"/>
<organism evidence="1 2">
    <name type="scientific">Engystomops pustulosus</name>
    <name type="common">Tungara frog</name>
    <name type="synonym">Physalaemus pustulosus</name>
    <dbReference type="NCBI Taxonomy" id="76066"/>
    <lineage>
        <taxon>Eukaryota</taxon>
        <taxon>Metazoa</taxon>
        <taxon>Chordata</taxon>
        <taxon>Craniata</taxon>
        <taxon>Vertebrata</taxon>
        <taxon>Euteleostomi</taxon>
        <taxon>Amphibia</taxon>
        <taxon>Batrachia</taxon>
        <taxon>Anura</taxon>
        <taxon>Neobatrachia</taxon>
        <taxon>Hyloidea</taxon>
        <taxon>Leptodactylidae</taxon>
        <taxon>Leiuperinae</taxon>
        <taxon>Engystomops</taxon>
    </lineage>
</organism>
<dbReference type="Gene3D" id="1.25.10.10">
    <property type="entry name" value="Leucine-rich Repeat Variant"/>
    <property type="match status" value="1"/>
</dbReference>
<dbReference type="InterPro" id="IPR011989">
    <property type="entry name" value="ARM-like"/>
</dbReference>
<dbReference type="SUPFAM" id="SSF48371">
    <property type="entry name" value="ARM repeat"/>
    <property type="match status" value="1"/>
</dbReference>
<dbReference type="InterPro" id="IPR016024">
    <property type="entry name" value="ARM-type_fold"/>
</dbReference>
<feature type="non-terminal residue" evidence="1">
    <location>
        <position position="1"/>
    </location>
</feature>
<keyword evidence="2" id="KW-1185">Reference proteome</keyword>
<dbReference type="EMBL" id="WNYA01101904">
    <property type="protein sequence ID" value="KAG8534522.1"/>
    <property type="molecule type" value="Genomic_DNA"/>
</dbReference>
<comment type="caution">
    <text evidence="1">The sequence shown here is derived from an EMBL/GenBank/DDBJ whole genome shotgun (WGS) entry which is preliminary data.</text>
</comment>
<feature type="non-terminal residue" evidence="1">
    <location>
        <position position="129"/>
    </location>
</feature>
<dbReference type="Proteomes" id="UP000824782">
    <property type="component" value="Unassembled WGS sequence"/>
</dbReference>
<gene>
    <name evidence="1" type="ORF">GDO81_019246</name>
</gene>
<sequence>AENSHGRRWLLSSAESDFIIENITKLLDSPNDWTASNCALVLARISMCQEGCARLLEHPKSALILKKIISSLHVDEAGCGLNAAFTLGRLCDTDTGRRRVLALEEADNMVSALTVSGLPCPLSLSVSSV</sequence>
<proteinExistence type="predicted"/>
<evidence type="ECO:0000313" key="2">
    <source>
        <dbReference type="Proteomes" id="UP000824782"/>
    </source>
</evidence>
<evidence type="ECO:0000313" key="1">
    <source>
        <dbReference type="EMBL" id="KAG8534522.1"/>
    </source>
</evidence>